<dbReference type="PANTHER" id="PTHR40086">
    <property type="entry name" value="PHOSPHOTRANSFERASE YTMP-RELATED"/>
    <property type="match status" value="1"/>
</dbReference>
<dbReference type="KEGG" id="asan:AWM72_06785"/>
<evidence type="ECO:0000313" key="3">
    <source>
        <dbReference type="Proteomes" id="UP000069912"/>
    </source>
</evidence>
<reference evidence="2 3" key="1">
    <citation type="journal article" date="2016" name="Genome Announc.">
        <title>Complete Genome Sequences of Aerococcus christensenii CCUG 28831T, Aerococcus sanguinicola CCUG 43001T, Aerococcus urinae CCUG 36881T, Aerococcus urinaeequi CCUG 28094T, Aerococcus urinaehominis CCUG 42038 BT, and Aerococcus viridans CCUG 4311T.</title>
        <authorList>
            <person name="Carkaci D."/>
            <person name="Dargis R."/>
            <person name="Nielsen X.C."/>
            <person name="Skovgaard O."/>
            <person name="Fuursted K."/>
            <person name="Christensen J.J."/>
        </authorList>
    </citation>
    <scope>NUCLEOTIDE SEQUENCE [LARGE SCALE GENOMIC DNA]</scope>
    <source>
        <strain evidence="2 3">CCUG43001</strain>
    </source>
</reference>
<dbReference type="GO" id="GO:0016740">
    <property type="term" value="F:transferase activity"/>
    <property type="evidence" value="ECO:0007669"/>
    <property type="project" value="UniProtKB-KW"/>
</dbReference>
<name>A0A0X8FBW3_9LACT</name>
<dbReference type="PANTHER" id="PTHR40086:SF1">
    <property type="entry name" value="CELL CYCLE REGULATOR CCRZ"/>
    <property type="match status" value="1"/>
</dbReference>
<dbReference type="SUPFAM" id="SSF56112">
    <property type="entry name" value="Protein kinase-like (PK-like)"/>
    <property type="match status" value="1"/>
</dbReference>
<evidence type="ECO:0000259" key="1">
    <source>
        <dbReference type="Pfam" id="PF01636"/>
    </source>
</evidence>
<dbReference type="InterPro" id="IPR011009">
    <property type="entry name" value="Kinase-like_dom_sf"/>
</dbReference>
<dbReference type="EMBL" id="CP014160">
    <property type="protein sequence ID" value="AMB94472.1"/>
    <property type="molecule type" value="Genomic_DNA"/>
</dbReference>
<dbReference type="AlphaFoldDB" id="A0A0X8FBW3"/>
<dbReference type="Gene3D" id="3.90.1200.10">
    <property type="match status" value="1"/>
</dbReference>
<dbReference type="Proteomes" id="UP000069912">
    <property type="component" value="Chromosome"/>
</dbReference>
<dbReference type="GeneID" id="92903769"/>
<feature type="domain" description="Aminoglycoside phosphotransferase" evidence="1">
    <location>
        <begin position="40"/>
        <end position="211"/>
    </location>
</feature>
<evidence type="ECO:0000313" key="2">
    <source>
        <dbReference type="EMBL" id="AMB94472.1"/>
    </source>
</evidence>
<dbReference type="InterPro" id="IPR052077">
    <property type="entry name" value="CcrZ_PhaseVar_Mediator"/>
</dbReference>
<reference evidence="3" key="2">
    <citation type="submission" date="2016-01" db="EMBL/GenBank/DDBJ databases">
        <title>Six Aerococcus type strain genome sequencing and assembly using PacBio and Illumina Hiseq.</title>
        <authorList>
            <person name="Carkaci D."/>
            <person name="Dargis R."/>
            <person name="Nielsen X.C."/>
            <person name="Skovgaard O."/>
            <person name="Fuursted K."/>
            <person name="Christensen J.J."/>
        </authorList>
    </citation>
    <scope>NUCLEOTIDE SEQUENCE [LARGE SCALE GENOMIC DNA]</scope>
    <source>
        <strain evidence="3">CCUG43001</strain>
    </source>
</reference>
<protein>
    <submittedName>
        <fullName evidence="2">Phosphotransferase</fullName>
    </submittedName>
</protein>
<proteinExistence type="predicted"/>
<gene>
    <name evidence="2" type="ORF">AWM72_06785</name>
</gene>
<organism evidence="2 3">
    <name type="scientific">Aerococcus sanguinicola</name>
    <dbReference type="NCBI Taxonomy" id="119206"/>
    <lineage>
        <taxon>Bacteria</taxon>
        <taxon>Bacillati</taxon>
        <taxon>Bacillota</taxon>
        <taxon>Bacilli</taxon>
        <taxon>Lactobacillales</taxon>
        <taxon>Aerococcaceae</taxon>
        <taxon>Aerococcus</taxon>
    </lineage>
</organism>
<keyword evidence="3" id="KW-1185">Reference proteome</keyword>
<dbReference type="RefSeq" id="WP_067975230.1">
    <property type="nucleotide sequence ID" value="NZ_CAJHKM010000002.1"/>
</dbReference>
<accession>A0A0X8FBW3</accession>
<dbReference type="Pfam" id="PF01636">
    <property type="entry name" value="APH"/>
    <property type="match status" value="1"/>
</dbReference>
<keyword evidence="2" id="KW-0808">Transferase</keyword>
<sequence>MEYQFDKEWTLHPIGGDTGQAFMGTHKQERVFLKRNSSPFLAALSMEGITPRLIWSKRTSTGDTFSAQEWLRGHTLTEQEMHQSQVIKLIHRYQHSDHLYKMLVKIGGQEWACSDFIADYEDQLHDHLASHSLLNEVLAYLEETAPFIKQSLKTVCHGDLNRKNFLLSEQNRLYLVDWESVRIADPISDLTQVLVQYIPSEDWESWWERYGLQVDESSYLRIEWFALINLLLLIKESYRKDRQVDVNEAILKLRHIYDNRYFQDQY</sequence>
<dbReference type="InterPro" id="IPR002575">
    <property type="entry name" value="Aminoglycoside_PTrfase"/>
</dbReference>